<keyword evidence="2" id="KW-1185">Reference proteome</keyword>
<comment type="caution">
    <text evidence="1">The sequence shown here is derived from an EMBL/GenBank/DDBJ whole genome shotgun (WGS) entry which is preliminary data.</text>
</comment>
<evidence type="ECO:0000313" key="2">
    <source>
        <dbReference type="Proteomes" id="UP000093173"/>
    </source>
</evidence>
<reference evidence="2" key="1">
    <citation type="submission" date="2016-06" db="EMBL/GenBank/DDBJ databases">
        <authorList>
            <person name="Hehemann J.-H."/>
            <person name="Arevalo P."/>
            <person name="Datta M.S."/>
            <person name="Polz M.F."/>
        </authorList>
    </citation>
    <scope>NUCLEOTIDE SEQUENCE [LARGE SCALE GENOMIC DNA]</scope>
    <source>
        <strain evidence="2">9CSC122</strain>
    </source>
</reference>
<dbReference type="CDD" id="cd16829">
    <property type="entry name" value="ChuX_HutX-like"/>
    <property type="match status" value="1"/>
</dbReference>
<protein>
    <submittedName>
        <fullName evidence="1">HuvX protein</fullName>
    </submittedName>
</protein>
<accession>A0A1B9R386</accession>
<dbReference type="SUPFAM" id="SSF144064">
    <property type="entry name" value="Heme iron utilization protein-like"/>
    <property type="match status" value="1"/>
</dbReference>
<dbReference type="InterPro" id="IPR010413">
    <property type="entry name" value="HutX-like"/>
</dbReference>
<evidence type="ECO:0000313" key="1">
    <source>
        <dbReference type="EMBL" id="OCH78671.1"/>
    </source>
</evidence>
<dbReference type="NCBIfam" id="TIGR04108">
    <property type="entry name" value="HutX"/>
    <property type="match status" value="1"/>
</dbReference>
<dbReference type="Pfam" id="PF06228">
    <property type="entry name" value="ChuX_HutX"/>
    <property type="match status" value="1"/>
</dbReference>
<proteinExistence type="predicted"/>
<dbReference type="RefSeq" id="WP_017036526.1">
    <property type="nucleotide sequence ID" value="NZ_JBNGCH010000055.1"/>
</dbReference>
<gene>
    <name evidence="1" type="ORF">A6E14_03955</name>
</gene>
<dbReference type="InterPro" id="IPR053733">
    <property type="entry name" value="Heme_Transport_Util_sf"/>
</dbReference>
<dbReference type="AlphaFoldDB" id="A0A1B9R386"/>
<dbReference type="Proteomes" id="UP000093173">
    <property type="component" value="Unassembled WGS sequence"/>
</dbReference>
<name>A0A1B9R386_9VIBR</name>
<dbReference type="Gene3D" id="3.40.1570.10">
    <property type="entry name" value="HemS/ChuS/ChuX like domains"/>
    <property type="match status" value="1"/>
</dbReference>
<dbReference type="EMBL" id="MAJZ01000055">
    <property type="protein sequence ID" value="OCH78671.1"/>
    <property type="molecule type" value="Genomic_DNA"/>
</dbReference>
<dbReference type="PIRSF" id="PIRSF030840">
    <property type="entry name" value="DUF1008"/>
    <property type="match status" value="1"/>
</dbReference>
<organism evidence="1 2">
    <name type="scientific">Vibrio genomosp. F10</name>
    <dbReference type="NCBI Taxonomy" id="723171"/>
    <lineage>
        <taxon>Bacteria</taxon>
        <taxon>Pseudomonadati</taxon>
        <taxon>Pseudomonadota</taxon>
        <taxon>Gammaproteobacteria</taxon>
        <taxon>Vibrionales</taxon>
        <taxon>Vibrionaceae</taxon>
        <taxon>Vibrio</taxon>
    </lineage>
</organism>
<sequence>MFLSSSYIEVKEKVAQSLEKESGIAVSTLAEQLGLTEGEVTLALPDECVSVTEGKNTEAILSQLPEWGKVTTIVHSFGSIFEFKNPFPKGKVAHGYYNIMGKEGLHGHLKIDLVKHIAFVSKPFRSMESHYMGFYTQQGHCVFKVYLGRDKSRQLIPQQIEAFKALKKEYTA</sequence>